<dbReference type="GO" id="GO:0006412">
    <property type="term" value="P:translation"/>
    <property type="evidence" value="ECO:0007669"/>
    <property type="project" value="InterPro"/>
</dbReference>
<comment type="caution">
    <text evidence="8">The sequence shown here is derived from an EMBL/GenBank/DDBJ whole genome shotgun (WGS) entry which is preliminary data.</text>
</comment>
<evidence type="ECO:0000256" key="7">
    <source>
        <dbReference type="ARBA" id="ARBA00045681"/>
    </source>
</evidence>
<feature type="non-terminal residue" evidence="8">
    <location>
        <position position="1"/>
    </location>
</feature>
<dbReference type="GO" id="GO:0003735">
    <property type="term" value="F:structural constituent of ribosome"/>
    <property type="evidence" value="ECO:0007669"/>
    <property type="project" value="TreeGrafter"/>
</dbReference>
<evidence type="ECO:0000256" key="6">
    <source>
        <dbReference type="ARBA" id="ARBA00023128"/>
    </source>
</evidence>
<dbReference type="Pfam" id="PF09243">
    <property type="entry name" value="Rsm22"/>
    <property type="match status" value="1"/>
</dbReference>
<comment type="function">
    <text evidence="7">Mitochondrial ribosome (mitoribosome) assembly factor. Binds at the interface of the head and body domains of the mitochondrial small ribosomal subunit (mt-SSU), occluding the mRNA channel and preventing compaction of the head domain towards the body. Probable inactive methyltransferase: retains the characteristic folding and ability to bind S-adenosyl-L-methionine, but it probably lost its methyltransferase activity.</text>
</comment>
<organism evidence="8 9">
    <name type="scientific">Penelope pileata</name>
    <dbReference type="NCBI Taxonomy" id="1118817"/>
    <lineage>
        <taxon>Eukaryota</taxon>
        <taxon>Metazoa</taxon>
        <taxon>Chordata</taxon>
        <taxon>Craniata</taxon>
        <taxon>Vertebrata</taxon>
        <taxon>Euteleostomi</taxon>
        <taxon>Archelosauria</taxon>
        <taxon>Archosauria</taxon>
        <taxon>Dinosauria</taxon>
        <taxon>Saurischia</taxon>
        <taxon>Theropoda</taxon>
        <taxon>Coelurosauria</taxon>
        <taxon>Aves</taxon>
        <taxon>Neognathae</taxon>
        <taxon>Galloanserae</taxon>
        <taxon>Galliformes</taxon>
        <taxon>Cracidae</taxon>
        <taxon>Penelope</taxon>
    </lineage>
</organism>
<keyword evidence="5" id="KW-0411">Iron-sulfur</keyword>
<proteinExistence type="predicted"/>
<dbReference type="PANTHER" id="PTHR13184">
    <property type="entry name" value="37S RIBOSOMAL PROTEIN S22"/>
    <property type="match status" value="1"/>
</dbReference>
<name>A0A851NEQ0_9GALL</name>
<reference evidence="8" key="1">
    <citation type="submission" date="2019-09" db="EMBL/GenBank/DDBJ databases">
        <title>Bird 10,000 Genomes (B10K) Project - Family phase.</title>
        <authorList>
            <person name="Zhang G."/>
        </authorList>
    </citation>
    <scope>NUCLEOTIDE SEQUENCE</scope>
    <source>
        <strain evidence="8">B10K-DU-001-08</strain>
        <tissue evidence="8">Muscle</tissue>
    </source>
</reference>
<keyword evidence="3" id="KW-0809">Transit peptide</keyword>
<gene>
    <name evidence="8" type="primary">Mettl17_0</name>
    <name evidence="8" type="ORF">PENPIL_R15291</name>
</gene>
<keyword evidence="2" id="KW-0479">Metal-binding</keyword>
<dbReference type="PANTHER" id="PTHR13184:SF5">
    <property type="entry name" value="METHYLTRANSFERASE-LIKE PROTEIN 17, MITOCHONDRIAL"/>
    <property type="match status" value="1"/>
</dbReference>
<dbReference type="EMBL" id="WBMW01000340">
    <property type="protein sequence ID" value="NXC38294.1"/>
    <property type="molecule type" value="Genomic_DNA"/>
</dbReference>
<sequence length="98" mass="10709">CRFTAELARAFLAARLERDHAAVGRALYEIRLRAPSFAPRSLLDVGSGLGTACWAAQELWGRSLEQFLRVEADAVLRELGERLRHGDNGGTTWGGVAT</sequence>
<comment type="subcellular location">
    <subcellularLocation>
        <location evidence="1">Mitochondrion</location>
    </subcellularLocation>
</comment>
<feature type="non-terminal residue" evidence="8">
    <location>
        <position position="98"/>
    </location>
</feature>
<evidence type="ECO:0000256" key="5">
    <source>
        <dbReference type="ARBA" id="ARBA00023014"/>
    </source>
</evidence>
<dbReference type="GO" id="GO:0051536">
    <property type="term" value="F:iron-sulfur cluster binding"/>
    <property type="evidence" value="ECO:0007669"/>
    <property type="project" value="UniProtKB-KW"/>
</dbReference>
<evidence type="ECO:0000256" key="4">
    <source>
        <dbReference type="ARBA" id="ARBA00023004"/>
    </source>
</evidence>
<evidence type="ECO:0000256" key="3">
    <source>
        <dbReference type="ARBA" id="ARBA00022946"/>
    </source>
</evidence>
<protein>
    <submittedName>
        <fullName evidence="8">MET17 protein</fullName>
    </submittedName>
</protein>
<dbReference type="GO" id="GO:0046872">
    <property type="term" value="F:metal ion binding"/>
    <property type="evidence" value="ECO:0007669"/>
    <property type="project" value="UniProtKB-KW"/>
</dbReference>
<keyword evidence="4" id="KW-0408">Iron</keyword>
<accession>A0A851NEQ0</accession>
<dbReference type="Proteomes" id="UP000613066">
    <property type="component" value="Unassembled WGS sequence"/>
</dbReference>
<dbReference type="GO" id="GO:0008168">
    <property type="term" value="F:methyltransferase activity"/>
    <property type="evidence" value="ECO:0007669"/>
    <property type="project" value="InterPro"/>
</dbReference>
<evidence type="ECO:0000313" key="9">
    <source>
        <dbReference type="Proteomes" id="UP000613066"/>
    </source>
</evidence>
<dbReference type="GO" id="GO:0005763">
    <property type="term" value="C:mitochondrial small ribosomal subunit"/>
    <property type="evidence" value="ECO:0007669"/>
    <property type="project" value="TreeGrafter"/>
</dbReference>
<dbReference type="OrthoDB" id="421327at2759"/>
<dbReference type="AlphaFoldDB" id="A0A851NEQ0"/>
<dbReference type="InterPro" id="IPR015324">
    <property type="entry name" value="Ribosomal_Rsm22-like"/>
</dbReference>
<keyword evidence="9" id="KW-1185">Reference proteome</keyword>
<evidence type="ECO:0000256" key="1">
    <source>
        <dbReference type="ARBA" id="ARBA00004173"/>
    </source>
</evidence>
<evidence type="ECO:0000256" key="2">
    <source>
        <dbReference type="ARBA" id="ARBA00022723"/>
    </source>
</evidence>
<evidence type="ECO:0000313" key="8">
    <source>
        <dbReference type="EMBL" id="NXC38294.1"/>
    </source>
</evidence>
<keyword evidence="6" id="KW-0496">Mitochondrion</keyword>
<dbReference type="InterPro" id="IPR052571">
    <property type="entry name" value="Mt_RNA_Methyltransferase"/>
</dbReference>